<dbReference type="InterPro" id="IPR018247">
    <property type="entry name" value="EF_Hand_1_Ca_BS"/>
</dbReference>
<evidence type="ECO:0000256" key="4">
    <source>
        <dbReference type="ARBA" id="ARBA00022723"/>
    </source>
</evidence>
<keyword evidence="5" id="KW-0677">Repeat</keyword>
<dbReference type="GO" id="GO:0005952">
    <property type="term" value="C:cAMP-dependent protein kinase complex"/>
    <property type="evidence" value="ECO:0007669"/>
    <property type="project" value="InterPro"/>
</dbReference>
<dbReference type="Gene3D" id="3.60.15.10">
    <property type="entry name" value="Ribonuclease Z/Hydroxyacylglutathione hydrolase-like"/>
    <property type="match status" value="1"/>
</dbReference>
<evidence type="ECO:0000256" key="3">
    <source>
        <dbReference type="ARBA" id="ARBA00022490"/>
    </source>
</evidence>
<evidence type="ECO:0000256" key="1">
    <source>
        <dbReference type="ARBA" id="ARBA00001946"/>
    </source>
</evidence>
<accession>A0A1W0ABB6</accession>
<dbReference type="InterPro" id="IPR050503">
    <property type="entry name" value="cAMP-dep_PK_reg_su-like"/>
</dbReference>
<feature type="domain" description="EF-hand" evidence="13">
    <location>
        <begin position="880"/>
        <end position="915"/>
    </location>
</feature>
<organism evidence="14 15">
    <name type="scientific">Thraustotheca clavata</name>
    <dbReference type="NCBI Taxonomy" id="74557"/>
    <lineage>
        <taxon>Eukaryota</taxon>
        <taxon>Sar</taxon>
        <taxon>Stramenopiles</taxon>
        <taxon>Oomycota</taxon>
        <taxon>Saprolegniomycetes</taxon>
        <taxon>Saprolegniales</taxon>
        <taxon>Achlyaceae</taxon>
        <taxon>Thraustotheca</taxon>
    </lineage>
</organism>
<evidence type="ECO:0000256" key="5">
    <source>
        <dbReference type="ARBA" id="ARBA00022737"/>
    </source>
</evidence>
<dbReference type="EMBL" id="JNBS01000230">
    <property type="protein sequence ID" value="OQS07555.1"/>
    <property type="molecule type" value="Genomic_DNA"/>
</dbReference>
<dbReference type="SMART" id="SM00849">
    <property type="entry name" value="Lactamase_B"/>
    <property type="match status" value="1"/>
</dbReference>
<dbReference type="GO" id="GO:0005509">
    <property type="term" value="F:calcium ion binding"/>
    <property type="evidence" value="ECO:0007669"/>
    <property type="project" value="InterPro"/>
</dbReference>
<feature type="compositionally biased region" description="Basic and acidic residues" evidence="11">
    <location>
        <begin position="1077"/>
        <end position="1086"/>
    </location>
</feature>
<dbReference type="InterPro" id="IPR036866">
    <property type="entry name" value="RibonucZ/Hydroxyglut_hydro"/>
</dbReference>
<dbReference type="Proteomes" id="UP000243217">
    <property type="component" value="Unassembled WGS sequence"/>
</dbReference>
<keyword evidence="3" id="KW-0963">Cytoplasm</keyword>
<protein>
    <submittedName>
        <fullName evidence="14">cGMP-dependent 3',5'-cGMP phosphodiesterase</fullName>
    </submittedName>
</protein>
<feature type="domain" description="Cyclic nucleotide-binding" evidence="12">
    <location>
        <begin position="483"/>
        <end position="589"/>
    </location>
</feature>
<dbReference type="PANTHER" id="PTHR11635">
    <property type="entry name" value="CAMP-DEPENDENT PROTEIN KINASE REGULATORY CHAIN"/>
    <property type="match status" value="1"/>
</dbReference>
<evidence type="ECO:0000259" key="13">
    <source>
        <dbReference type="PROSITE" id="PS50222"/>
    </source>
</evidence>
<feature type="compositionally biased region" description="Basic and acidic residues" evidence="11">
    <location>
        <begin position="1196"/>
        <end position="1206"/>
    </location>
</feature>
<comment type="cofactor">
    <cofactor evidence="1">
        <name>Mg(2+)</name>
        <dbReference type="ChEBI" id="CHEBI:18420"/>
    </cofactor>
</comment>
<dbReference type="InterPro" id="IPR018490">
    <property type="entry name" value="cNMP-bd_dom_sf"/>
</dbReference>
<evidence type="ECO:0000256" key="9">
    <source>
        <dbReference type="ARBA" id="ARBA00022842"/>
    </source>
</evidence>
<dbReference type="PROSITE" id="PS50042">
    <property type="entry name" value="CNMP_BINDING_3"/>
    <property type="match status" value="1"/>
</dbReference>
<keyword evidence="15" id="KW-1185">Reference proteome</keyword>
<dbReference type="InterPro" id="IPR001279">
    <property type="entry name" value="Metallo-B-lactamas"/>
</dbReference>
<dbReference type="SUPFAM" id="SSF51206">
    <property type="entry name" value="cAMP-binding domain-like"/>
    <property type="match status" value="2"/>
</dbReference>
<dbReference type="GO" id="GO:0030552">
    <property type="term" value="F:cAMP binding"/>
    <property type="evidence" value="ECO:0007669"/>
    <property type="project" value="TreeGrafter"/>
</dbReference>
<dbReference type="FunFam" id="3.60.15.10:FF:000029">
    <property type="entry name" value="Cyclic nucleotide-binding domain protein"/>
    <property type="match status" value="1"/>
</dbReference>
<feature type="region of interest" description="Disordered" evidence="11">
    <location>
        <begin position="1194"/>
        <end position="1259"/>
    </location>
</feature>
<keyword evidence="8" id="KW-0106">Calcium</keyword>
<comment type="similarity">
    <text evidence="10">Belongs to the metallo-beta-lactamase superfamily. cNMP phosphodiesterase family.</text>
</comment>
<dbReference type="InterPro" id="IPR000595">
    <property type="entry name" value="cNMP-bd_dom"/>
</dbReference>
<feature type="region of interest" description="Disordered" evidence="11">
    <location>
        <begin position="1058"/>
        <end position="1125"/>
    </location>
</feature>
<evidence type="ECO:0000313" key="15">
    <source>
        <dbReference type="Proteomes" id="UP000243217"/>
    </source>
</evidence>
<dbReference type="SUPFAM" id="SSF47473">
    <property type="entry name" value="EF-hand"/>
    <property type="match status" value="1"/>
</dbReference>
<keyword evidence="6" id="KW-0547">Nucleotide-binding</keyword>
<dbReference type="Gene3D" id="1.10.238.10">
    <property type="entry name" value="EF-hand"/>
    <property type="match status" value="1"/>
</dbReference>
<dbReference type="GO" id="GO:0004862">
    <property type="term" value="F:cAMP-dependent protein kinase inhibitor activity"/>
    <property type="evidence" value="ECO:0007669"/>
    <property type="project" value="TreeGrafter"/>
</dbReference>
<name>A0A1W0ABB6_9STRA</name>
<dbReference type="CDD" id="cd07738">
    <property type="entry name" value="DdPDE5-like_MBL-fold"/>
    <property type="match status" value="1"/>
</dbReference>
<dbReference type="GO" id="GO:0005829">
    <property type="term" value="C:cytosol"/>
    <property type="evidence" value="ECO:0007669"/>
    <property type="project" value="UniProtKB-ARBA"/>
</dbReference>
<dbReference type="CDD" id="cd00051">
    <property type="entry name" value="EFh"/>
    <property type="match status" value="1"/>
</dbReference>
<feature type="region of interest" description="Disordered" evidence="11">
    <location>
        <begin position="1305"/>
        <end position="1331"/>
    </location>
</feature>
<comment type="caution">
    <text evidence="14">The sequence shown here is derived from an EMBL/GenBank/DDBJ whole genome shotgun (WGS) entry which is preliminary data.</text>
</comment>
<evidence type="ECO:0000313" key="14">
    <source>
        <dbReference type="EMBL" id="OQS07555.1"/>
    </source>
</evidence>
<evidence type="ECO:0000256" key="7">
    <source>
        <dbReference type="ARBA" id="ARBA00022801"/>
    </source>
</evidence>
<sequence>MSGEKLKVTDLPRGGTIVSTSIGPVQYGIPPETIKDSMALGLPVPMYFIVPSEPFTKTLGSNMGVNVAEFEFPAYCNFFFKRQCVNLIVASQEVEDRIRRVFQETLFGPQTIDVKQDFPHNAPASTYPNLEAELGYFRKFGNTLITLEMLLKFTHFNDENVATLISGENKVTIRKSDNAFIITDNDQESVTIQDEVRLPPPMTIQNAREVFYPPAFGVTVLGNSHGFDPKGKTTGYVLWINHRGIMVDPPPFSSSILLANSIPPIMIDGVIVTHCHADHDAGTFQKILQEGRVSLITTQTIYHSFLRKYSALSGFTEDFLKRVLNYRMVRINDPTSIRGASFRFFYTLHSIPCVGFEVTYGSKRIVFSGDHLNDVERIKSLKEDGILSDKRCNELLAFPWDCDVILHEAGVPPIHTPMKTLMNLEESIRKKVFVVHTAAKDIPADSGLRAAPEGVQHTIIVPTERPESASTLEVLDLVRKIDIFVDLTLTDAYELIQMAKRVTYNKTSVVLDYGASADTFYIVIAGEAQAIFPPEDDMHQHSRKRLSTVPRSKKYVPGDYFDLQYLLTPNSIAGCTIIASSTVSLLEFNASDMSWFLRGTTVFERMEKLIETRHNFAWDTIAENSLFVKLTEMQRTQLELTITKWNVPENLVVWSADEACDIAVFVAEGEFVMTTWSKVVIVNEEPRAPPRKRKGSRVVPIDSVASNSETSECQHTNFRRGAFIGNVDALTCNEDRAFGCELVAKTPGVLFSVSKHDFKYFLFENPGLLMALSGKTHSSVDCMESTLIPIEKGHVGLPEEHPRLRRFKKHSNDPQPVTTYYRWSLDQVEEKLRTKIQERTEMRGNFTYQQAYRLLESKRGKGIDFASFKDTMTNKLGLSLLEKEFEYLFNKYDEDGDGRIDIYEFINNVLPRDYDDQRYTTWVERSHDRIQAHRIQVAKDDRNNYLSGRFLSENNSEQSNSIWCIEDLRYQIYNKLIQKTPKCVDQYRRTFQVLQRGTNEALTLVDMRQNIKDTLGITITEEQMHIFFRPFNHGGIVDVRAFLQYIMKVDEARGSEVPNGLFTESDKEYKPPMTGRRHIDPKKNHEITPSSQVPSKRVQGYNKFKGLPPKPFPRRNHHRSSNDTSKILKATKTTVKFTRLKPTEARPNATPPQSLANIHGPEISKHAWLPSDHLKSAPGIKTVDFITPSQAVNRNDIPRCENDHRASNRPLSPFSPVKRPESPKVSSFQRLPTPKPAHDSTRVEPPSAALSVPNADDVENDDAKVDENLAELMDSVNISDVKEDKPSTPLIRPITARPTTSAVEAFEPLPPPRISQIHPRQQTATDYKSMKPNFRITESTFCCR</sequence>
<dbReference type="PROSITE" id="PS00018">
    <property type="entry name" value="EF_HAND_1"/>
    <property type="match status" value="1"/>
</dbReference>
<dbReference type="GO" id="GO:0034236">
    <property type="term" value="F:protein kinase A catalytic subunit binding"/>
    <property type="evidence" value="ECO:0007669"/>
    <property type="project" value="TreeGrafter"/>
</dbReference>
<dbReference type="InterPro" id="IPR014710">
    <property type="entry name" value="RmlC-like_jellyroll"/>
</dbReference>
<evidence type="ECO:0000256" key="10">
    <source>
        <dbReference type="ARBA" id="ARBA00061002"/>
    </source>
</evidence>
<keyword evidence="7" id="KW-0378">Hydrolase</keyword>
<dbReference type="Gene3D" id="2.60.120.10">
    <property type="entry name" value="Jelly Rolls"/>
    <property type="match status" value="2"/>
</dbReference>
<proteinExistence type="inferred from homology"/>
<evidence type="ECO:0000256" key="11">
    <source>
        <dbReference type="SAM" id="MobiDB-lite"/>
    </source>
</evidence>
<keyword evidence="9" id="KW-0460">Magnesium</keyword>
<evidence type="ECO:0000256" key="8">
    <source>
        <dbReference type="ARBA" id="ARBA00022837"/>
    </source>
</evidence>
<keyword evidence="4" id="KW-0479">Metal-binding</keyword>
<evidence type="ECO:0000256" key="2">
    <source>
        <dbReference type="ARBA" id="ARBA00004496"/>
    </source>
</evidence>
<gene>
    <name evidence="14" type="ORF">THRCLA_00448</name>
</gene>
<reference evidence="14 15" key="1">
    <citation type="journal article" date="2014" name="Genome Biol. Evol.">
        <title>The secreted proteins of Achlya hypogyna and Thraustotheca clavata identify the ancestral oomycete secretome and reveal gene acquisitions by horizontal gene transfer.</title>
        <authorList>
            <person name="Misner I."/>
            <person name="Blouin N."/>
            <person name="Leonard G."/>
            <person name="Richards T.A."/>
            <person name="Lane C.E."/>
        </authorList>
    </citation>
    <scope>NUCLEOTIDE SEQUENCE [LARGE SCALE GENOMIC DNA]</scope>
    <source>
        <strain evidence="14 15">ATCC 34112</strain>
    </source>
</reference>
<evidence type="ECO:0000259" key="12">
    <source>
        <dbReference type="PROSITE" id="PS50042"/>
    </source>
</evidence>
<dbReference type="PROSITE" id="PS50222">
    <property type="entry name" value="EF_HAND_2"/>
    <property type="match status" value="1"/>
</dbReference>
<dbReference type="GO" id="GO:0016787">
    <property type="term" value="F:hydrolase activity"/>
    <property type="evidence" value="ECO:0007669"/>
    <property type="project" value="UniProtKB-KW"/>
</dbReference>
<dbReference type="InterPro" id="IPR011992">
    <property type="entry name" value="EF-hand-dom_pair"/>
</dbReference>
<dbReference type="Pfam" id="PF13833">
    <property type="entry name" value="EF-hand_8"/>
    <property type="match status" value="1"/>
</dbReference>
<dbReference type="SUPFAM" id="SSF56281">
    <property type="entry name" value="Metallo-hydrolase/oxidoreductase"/>
    <property type="match status" value="1"/>
</dbReference>
<evidence type="ECO:0000256" key="6">
    <source>
        <dbReference type="ARBA" id="ARBA00022741"/>
    </source>
</evidence>
<dbReference type="InterPro" id="IPR002048">
    <property type="entry name" value="EF_hand_dom"/>
</dbReference>
<dbReference type="OrthoDB" id="421226at2759"/>
<dbReference type="CDD" id="cd00038">
    <property type="entry name" value="CAP_ED"/>
    <property type="match status" value="1"/>
</dbReference>
<comment type="subcellular location">
    <subcellularLocation>
        <location evidence="2">Cytoplasm</location>
    </subcellularLocation>
</comment>
<dbReference type="Pfam" id="PF23023">
    <property type="entry name" value="Anti-Pycsar_Apyc1"/>
    <property type="match status" value="1"/>
</dbReference>
<dbReference type="PANTHER" id="PTHR11635:SF152">
    <property type="entry name" value="CAMP-DEPENDENT PROTEIN KINASE TYPE I REGULATORY SUBUNIT-RELATED"/>
    <property type="match status" value="1"/>
</dbReference>